<reference evidence="1" key="2">
    <citation type="submission" date="2025-09" db="UniProtKB">
        <authorList>
            <consortium name="Ensembl"/>
        </authorList>
    </citation>
    <scope>IDENTIFICATION</scope>
</reference>
<name>A0A2K5NJP8_CERAT</name>
<reference evidence="1" key="1">
    <citation type="submission" date="2025-08" db="UniProtKB">
        <authorList>
            <consortium name="Ensembl"/>
        </authorList>
    </citation>
    <scope>IDENTIFICATION</scope>
</reference>
<organism evidence="1 2">
    <name type="scientific">Cercocebus atys</name>
    <name type="common">Sooty mangabey</name>
    <name type="synonym">Cercocebus torquatus atys</name>
    <dbReference type="NCBI Taxonomy" id="9531"/>
    <lineage>
        <taxon>Eukaryota</taxon>
        <taxon>Metazoa</taxon>
        <taxon>Chordata</taxon>
        <taxon>Craniata</taxon>
        <taxon>Vertebrata</taxon>
        <taxon>Euteleostomi</taxon>
        <taxon>Mammalia</taxon>
        <taxon>Eutheria</taxon>
        <taxon>Euarchontoglires</taxon>
        <taxon>Primates</taxon>
        <taxon>Haplorrhini</taxon>
        <taxon>Catarrhini</taxon>
        <taxon>Cercopithecidae</taxon>
        <taxon>Cercopithecinae</taxon>
        <taxon>Cercocebus</taxon>
    </lineage>
</organism>
<dbReference type="AlphaFoldDB" id="A0A2K5NJP8"/>
<dbReference type="Proteomes" id="UP000233060">
    <property type="component" value="Unassembled WGS sequence"/>
</dbReference>
<dbReference type="Ensembl" id="ENSCATT00000062059.1">
    <property type="protein sequence ID" value="ENSCATP00000037759.1"/>
    <property type="gene ID" value="ENSCATG00000041596.1"/>
</dbReference>
<protein>
    <submittedName>
        <fullName evidence="1">Uncharacterized protein</fullName>
    </submittedName>
</protein>
<dbReference type="Bgee" id="ENSCATG00000041596">
    <property type="expression patterns" value="Expressed in lung and 6 other cell types or tissues"/>
</dbReference>
<dbReference type="GeneTree" id="ENSGT00910000147489"/>
<proteinExistence type="predicted"/>
<evidence type="ECO:0000313" key="1">
    <source>
        <dbReference type="Ensembl" id="ENSCATP00000037759.1"/>
    </source>
</evidence>
<keyword evidence="2" id="KW-1185">Reference proteome</keyword>
<evidence type="ECO:0000313" key="2">
    <source>
        <dbReference type="Proteomes" id="UP000233060"/>
    </source>
</evidence>
<accession>A0A2K5NJP8</accession>
<dbReference type="OMA" id="SNAYAIM"/>
<sequence length="64" mass="7420">MTAMHPEAAYLQIFSPIGRANRKRVLLLHFWIFLLSNAYAITAENYCQLSQSSMLRKLPSTFEE</sequence>